<dbReference type="InterPro" id="IPR017853">
    <property type="entry name" value="GH"/>
</dbReference>
<dbReference type="PANTHER" id="PTHR10357">
    <property type="entry name" value="ALPHA-AMYLASE FAMILY MEMBER"/>
    <property type="match status" value="1"/>
</dbReference>
<dbReference type="GO" id="GO:0016798">
    <property type="term" value="F:hydrolase activity, acting on glycosyl bonds"/>
    <property type="evidence" value="ECO:0007669"/>
    <property type="project" value="UniProtKB-KW"/>
</dbReference>
<dbReference type="Gene3D" id="2.60.40.10">
    <property type="entry name" value="Immunoglobulins"/>
    <property type="match status" value="1"/>
</dbReference>
<evidence type="ECO:0000256" key="2">
    <source>
        <dbReference type="ARBA" id="ARBA00023295"/>
    </source>
</evidence>
<keyword evidence="1" id="KW-0378">Hydrolase</keyword>
<keyword evidence="2" id="KW-0326">Glycosidase</keyword>
<dbReference type="EMBL" id="VSSQ01000494">
    <property type="protein sequence ID" value="MPL96074.1"/>
    <property type="molecule type" value="Genomic_DNA"/>
</dbReference>
<comment type="caution">
    <text evidence="4">The sequence shown here is derived from an EMBL/GenBank/DDBJ whole genome shotgun (WGS) entry which is preliminary data.</text>
</comment>
<dbReference type="SUPFAM" id="SSF51011">
    <property type="entry name" value="Glycosyl hydrolase domain"/>
    <property type="match status" value="1"/>
</dbReference>
<dbReference type="Gene3D" id="2.60.40.1180">
    <property type="entry name" value="Golgi alpha-mannosidase II"/>
    <property type="match status" value="1"/>
</dbReference>
<dbReference type="Pfam" id="PF10438">
    <property type="entry name" value="Cyc-maltodext_C"/>
    <property type="match status" value="1"/>
</dbReference>
<dbReference type="InterPro" id="IPR019492">
    <property type="entry name" value="Cyclo-malto-dextrinase_C"/>
</dbReference>
<dbReference type="InterPro" id="IPR013780">
    <property type="entry name" value="Glyco_hydro_b"/>
</dbReference>
<proteinExistence type="predicted"/>
<dbReference type="InterPro" id="IPR013783">
    <property type="entry name" value="Ig-like_fold"/>
</dbReference>
<sequence length="612" mass="71539">MIKKYFSLFFIVFLSVYIYGNDMLQRVEPLFWWIGMQQQELQLMLYGEGISTAKVSVKYPGVKILRTELTDNPNYLFIYLQIGKRTKPGEMQLKIKRGDDIQYYKYELKQREPNSAYRETFTAADAVYLIMPDRFVNGNPDNDSVPGYHQGVNRSDPGKRHGGDLVGIISKIPYLADLGITAIWTTPFFENNDLQYSYHHYGCSDYYKVDPRLGTNEDYRRLSTEAKKYGIKMILDLVPNHCSTAHWWLKDLPAKDWFNRWDTFTSSNYRMMAWTDPHAAGSDLKRLTHGWFAPNMPDFNLQNKLLFDYLRQVYVFWIEYGNVAGLRIDTYPYNDIRTAARFIREIRKEYPKMNVVGECWMNTAQEIAYYQSGNNNKDGFDSQMQSVMDFPLGVVFRQAFNEDEGWNSGMARLYMHYALDFAYPNPDLLMNFLDNHDVDRYSLAVNRDVQKYKMALAMLLTTRGYPQIYYGTEIMLDGIPGNYEGHRFNFPGGWKEDKRDAFSAEGRTAEENEIFNYLKTLLHYRKNNSVLHRGKMKHFVPENGIYVYFRYHDEKTVMVVANNNEDASEVKLDRYNEMLAGKVSARDILTNKNLSLKESLSVPAKTVLVLEL</sequence>
<feature type="domain" description="Glycosyl hydrolase family 13 catalytic" evidence="3">
    <location>
        <begin position="129"/>
        <end position="525"/>
    </location>
</feature>
<dbReference type="SUPFAM" id="SSF81296">
    <property type="entry name" value="E set domains"/>
    <property type="match status" value="1"/>
</dbReference>
<organism evidence="4">
    <name type="scientific">bioreactor metagenome</name>
    <dbReference type="NCBI Taxonomy" id="1076179"/>
    <lineage>
        <taxon>unclassified sequences</taxon>
        <taxon>metagenomes</taxon>
        <taxon>ecological metagenomes</taxon>
    </lineage>
</organism>
<evidence type="ECO:0000259" key="3">
    <source>
        <dbReference type="SMART" id="SM00642"/>
    </source>
</evidence>
<dbReference type="Gene3D" id="3.20.20.80">
    <property type="entry name" value="Glycosidases"/>
    <property type="match status" value="1"/>
</dbReference>
<dbReference type="AlphaFoldDB" id="A0A644VX74"/>
<name>A0A644VX74_9ZZZZ</name>
<evidence type="ECO:0000256" key="1">
    <source>
        <dbReference type="ARBA" id="ARBA00022801"/>
    </source>
</evidence>
<dbReference type="InterPro" id="IPR014756">
    <property type="entry name" value="Ig_E-set"/>
</dbReference>
<dbReference type="Pfam" id="PF00128">
    <property type="entry name" value="Alpha-amylase"/>
    <property type="match status" value="1"/>
</dbReference>
<dbReference type="GO" id="GO:0005975">
    <property type="term" value="P:carbohydrate metabolic process"/>
    <property type="evidence" value="ECO:0007669"/>
    <property type="project" value="InterPro"/>
</dbReference>
<evidence type="ECO:0000313" key="4">
    <source>
        <dbReference type="EMBL" id="MPL96074.1"/>
    </source>
</evidence>
<dbReference type="PANTHER" id="PTHR10357:SF210">
    <property type="entry name" value="MALTODEXTRIN GLUCOSIDASE"/>
    <property type="match status" value="1"/>
</dbReference>
<dbReference type="InterPro" id="IPR015171">
    <property type="entry name" value="Cyc-maltodext_N"/>
</dbReference>
<accession>A0A644VX74</accession>
<dbReference type="SMART" id="SM00642">
    <property type="entry name" value="Aamy"/>
    <property type="match status" value="1"/>
</dbReference>
<reference evidence="4" key="1">
    <citation type="submission" date="2019-08" db="EMBL/GenBank/DDBJ databases">
        <authorList>
            <person name="Kucharzyk K."/>
            <person name="Murdoch R.W."/>
            <person name="Higgins S."/>
            <person name="Loffler F."/>
        </authorList>
    </citation>
    <scope>NUCLEOTIDE SEQUENCE</scope>
</reference>
<dbReference type="SUPFAM" id="SSF51445">
    <property type="entry name" value="(Trans)glycosidases"/>
    <property type="match status" value="1"/>
</dbReference>
<gene>
    <name evidence="4" type="ORF">SDC9_42249</name>
</gene>
<protein>
    <recommendedName>
        <fullName evidence="3">Glycosyl hydrolase family 13 catalytic domain-containing protein</fullName>
    </recommendedName>
</protein>
<dbReference type="Pfam" id="PF09087">
    <property type="entry name" value="Cyc-maltodext_N"/>
    <property type="match status" value="1"/>
</dbReference>
<dbReference type="InterPro" id="IPR006047">
    <property type="entry name" value="GH13_cat_dom"/>
</dbReference>